<dbReference type="GO" id="GO:0003676">
    <property type="term" value="F:nucleic acid binding"/>
    <property type="evidence" value="ECO:0007669"/>
    <property type="project" value="InterPro"/>
</dbReference>
<protein>
    <recommendedName>
        <fullName evidence="3">RNase H type-1 domain-containing protein</fullName>
    </recommendedName>
</protein>
<evidence type="ECO:0008006" key="3">
    <source>
        <dbReference type="Google" id="ProtNLM"/>
    </source>
</evidence>
<evidence type="ECO:0000313" key="1">
    <source>
        <dbReference type="EMBL" id="KIM83300.1"/>
    </source>
</evidence>
<reference evidence="2" key="2">
    <citation type="submission" date="2015-01" db="EMBL/GenBank/DDBJ databases">
        <title>Evolutionary Origins and Diversification of the Mycorrhizal Mutualists.</title>
        <authorList>
            <consortium name="DOE Joint Genome Institute"/>
            <consortium name="Mycorrhizal Genomics Consortium"/>
            <person name="Kohler A."/>
            <person name="Kuo A."/>
            <person name="Nagy L.G."/>
            <person name="Floudas D."/>
            <person name="Copeland A."/>
            <person name="Barry K.W."/>
            <person name="Cichocki N."/>
            <person name="Veneault-Fourrey C."/>
            <person name="LaButti K."/>
            <person name="Lindquist E.A."/>
            <person name="Lipzen A."/>
            <person name="Lundell T."/>
            <person name="Morin E."/>
            <person name="Murat C."/>
            <person name="Riley R."/>
            <person name="Ohm R."/>
            <person name="Sun H."/>
            <person name="Tunlid A."/>
            <person name="Henrissat B."/>
            <person name="Grigoriev I.V."/>
            <person name="Hibbett D.S."/>
            <person name="Martin F."/>
        </authorList>
    </citation>
    <scope>NUCLEOTIDE SEQUENCE [LARGE SCALE GENOMIC DNA]</scope>
    <source>
        <strain evidence="2">F 1598</strain>
    </source>
</reference>
<dbReference type="OrthoDB" id="3265515at2759"/>
<evidence type="ECO:0000313" key="2">
    <source>
        <dbReference type="Proteomes" id="UP000054166"/>
    </source>
</evidence>
<gene>
    <name evidence="1" type="ORF">PILCRDRAFT_88152</name>
</gene>
<dbReference type="HOGENOM" id="CLU_164205_1_1_1"/>
<accession>A0A0C3FFW0</accession>
<dbReference type="InterPro" id="IPR012337">
    <property type="entry name" value="RNaseH-like_sf"/>
</dbReference>
<organism evidence="1 2">
    <name type="scientific">Piloderma croceum (strain F 1598)</name>
    <dbReference type="NCBI Taxonomy" id="765440"/>
    <lineage>
        <taxon>Eukaryota</taxon>
        <taxon>Fungi</taxon>
        <taxon>Dikarya</taxon>
        <taxon>Basidiomycota</taxon>
        <taxon>Agaricomycotina</taxon>
        <taxon>Agaricomycetes</taxon>
        <taxon>Agaricomycetidae</taxon>
        <taxon>Atheliales</taxon>
        <taxon>Atheliaceae</taxon>
        <taxon>Piloderma</taxon>
    </lineage>
</organism>
<dbReference type="Gene3D" id="3.30.420.10">
    <property type="entry name" value="Ribonuclease H-like superfamily/Ribonuclease H"/>
    <property type="match status" value="1"/>
</dbReference>
<dbReference type="Proteomes" id="UP000054166">
    <property type="component" value="Unassembled WGS sequence"/>
</dbReference>
<dbReference type="SUPFAM" id="SSF53098">
    <property type="entry name" value="Ribonuclease H-like"/>
    <property type="match status" value="1"/>
</dbReference>
<proteinExistence type="predicted"/>
<dbReference type="AlphaFoldDB" id="A0A0C3FFW0"/>
<reference evidence="1 2" key="1">
    <citation type="submission" date="2014-04" db="EMBL/GenBank/DDBJ databases">
        <authorList>
            <consortium name="DOE Joint Genome Institute"/>
            <person name="Kuo A."/>
            <person name="Tarkka M."/>
            <person name="Buscot F."/>
            <person name="Kohler A."/>
            <person name="Nagy L.G."/>
            <person name="Floudas D."/>
            <person name="Copeland A."/>
            <person name="Barry K.W."/>
            <person name="Cichocki N."/>
            <person name="Veneault-Fourrey C."/>
            <person name="LaButti K."/>
            <person name="Lindquist E.A."/>
            <person name="Lipzen A."/>
            <person name="Lundell T."/>
            <person name="Morin E."/>
            <person name="Murat C."/>
            <person name="Sun H."/>
            <person name="Tunlid A."/>
            <person name="Henrissat B."/>
            <person name="Grigoriev I.V."/>
            <person name="Hibbett D.S."/>
            <person name="Martin F."/>
            <person name="Nordberg H.P."/>
            <person name="Cantor M.N."/>
            <person name="Hua S.X."/>
        </authorList>
    </citation>
    <scope>NUCLEOTIDE SEQUENCE [LARGE SCALE GENOMIC DNA]</scope>
    <source>
        <strain evidence="1 2">F 1598</strain>
    </source>
</reference>
<keyword evidence="2" id="KW-1185">Reference proteome</keyword>
<dbReference type="EMBL" id="KN832991">
    <property type="protein sequence ID" value="KIM83300.1"/>
    <property type="molecule type" value="Genomic_DNA"/>
</dbReference>
<name>A0A0C3FFW0_PILCF</name>
<dbReference type="InParanoid" id="A0A0C3FFW0"/>
<sequence>MYTMQQKHFSYSRITYAMRKGTKWKGQKRGVVDVQLHWIPAHLGFGPNERADEEAKLAAQGNSSNPKDLPVFLRHKPLPSSISALRQENLTALHKHWKRRWKSSPRYPRLKDIDKNLPSKNFL</sequence>
<dbReference type="InterPro" id="IPR036397">
    <property type="entry name" value="RNaseH_sf"/>
</dbReference>
<dbReference type="STRING" id="765440.A0A0C3FFW0"/>